<dbReference type="Proteomes" id="UP000821845">
    <property type="component" value="Chromosome 4"/>
</dbReference>
<organism evidence="1 2">
    <name type="scientific">Hyalomma asiaticum</name>
    <name type="common">Tick</name>
    <dbReference type="NCBI Taxonomy" id="266040"/>
    <lineage>
        <taxon>Eukaryota</taxon>
        <taxon>Metazoa</taxon>
        <taxon>Ecdysozoa</taxon>
        <taxon>Arthropoda</taxon>
        <taxon>Chelicerata</taxon>
        <taxon>Arachnida</taxon>
        <taxon>Acari</taxon>
        <taxon>Parasitiformes</taxon>
        <taxon>Ixodida</taxon>
        <taxon>Ixodoidea</taxon>
        <taxon>Ixodidae</taxon>
        <taxon>Hyalomminae</taxon>
        <taxon>Hyalomma</taxon>
    </lineage>
</organism>
<accession>A0ACB7S973</accession>
<evidence type="ECO:0000313" key="2">
    <source>
        <dbReference type="Proteomes" id="UP000821845"/>
    </source>
</evidence>
<sequence>MTSSASDAPIAKSESPPASDEALRAKAPPSQPVDNPPAGGQKGETEPCSGAPPTKSQSVAGSDEAVTGKTPASQPVNEPAAGGLEGEAEPCTDASVSKEEMERYIKIARDLKLRRGSLMPPGRTAGKAVTTVLSTGVRKKANLSMEAHVELFGKGHVKVSFDGVSEDAHAAQAPACPDESATSLVRRGGPSTAITPRRLSLEERAPPPTPAPSLASLHQRTKSMDFGTIPLKDDDHPEPSNSA</sequence>
<protein>
    <submittedName>
        <fullName evidence="1">Uncharacterized protein</fullName>
    </submittedName>
</protein>
<keyword evidence="2" id="KW-1185">Reference proteome</keyword>
<dbReference type="EMBL" id="CM023484">
    <property type="protein sequence ID" value="KAH6931742.1"/>
    <property type="molecule type" value="Genomic_DNA"/>
</dbReference>
<comment type="caution">
    <text evidence="1">The sequence shown here is derived from an EMBL/GenBank/DDBJ whole genome shotgun (WGS) entry which is preliminary data.</text>
</comment>
<evidence type="ECO:0000313" key="1">
    <source>
        <dbReference type="EMBL" id="KAH6931742.1"/>
    </source>
</evidence>
<proteinExistence type="predicted"/>
<reference evidence="1" key="1">
    <citation type="submission" date="2020-05" db="EMBL/GenBank/DDBJ databases">
        <title>Large-scale comparative analyses of tick genomes elucidate their genetic diversity and vector capacities.</title>
        <authorList>
            <person name="Jia N."/>
            <person name="Wang J."/>
            <person name="Shi W."/>
            <person name="Du L."/>
            <person name="Sun Y."/>
            <person name="Zhan W."/>
            <person name="Jiang J."/>
            <person name="Wang Q."/>
            <person name="Zhang B."/>
            <person name="Ji P."/>
            <person name="Sakyi L.B."/>
            <person name="Cui X."/>
            <person name="Yuan T."/>
            <person name="Jiang B."/>
            <person name="Yang W."/>
            <person name="Lam T.T.-Y."/>
            <person name="Chang Q."/>
            <person name="Ding S."/>
            <person name="Wang X."/>
            <person name="Zhu J."/>
            <person name="Ruan X."/>
            <person name="Zhao L."/>
            <person name="Wei J."/>
            <person name="Que T."/>
            <person name="Du C."/>
            <person name="Cheng J."/>
            <person name="Dai P."/>
            <person name="Han X."/>
            <person name="Huang E."/>
            <person name="Gao Y."/>
            <person name="Liu J."/>
            <person name="Shao H."/>
            <person name="Ye R."/>
            <person name="Li L."/>
            <person name="Wei W."/>
            <person name="Wang X."/>
            <person name="Wang C."/>
            <person name="Yang T."/>
            <person name="Huo Q."/>
            <person name="Li W."/>
            <person name="Guo W."/>
            <person name="Chen H."/>
            <person name="Zhou L."/>
            <person name="Ni X."/>
            <person name="Tian J."/>
            <person name="Zhou Y."/>
            <person name="Sheng Y."/>
            <person name="Liu T."/>
            <person name="Pan Y."/>
            <person name="Xia L."/>
            <person name="Li J."/>
            <person name="Zhao F."/>
            <person name="Cao W."/>
        </authorList>
    </citation>
    <scope>NUCLEOTIDE SEQUENCE</scope>
    <source>
        <tissue evidence="1">Larvae</tissue>
    </source>
</reference>
<gene>
    <name evidence="1" type="ORF">HPB50_000229</name>
</gene>
<name>A0ACB7S973_HYAAI</name>